<dbReference type="EMBL" id="CP061336">
    <property type="protein sequence ID" value="QNU66697.1"/>
    <property type="molecule type" value="Genomic_DNA"/>
</dbReference>
<dbReference type="GO" id="GO:0016740">
    <property type="term" value="F:transferase activity"/>
    <property type="evidence" value="ECO:0007669"/>
    <property type="project" value="UniProtKB-KW"/>
</dbReference>
<sequence length="441" mass="51024">MKASVIIPTYNRSNILKYTLSSLIDQDFPSREYEVIVIDDGSSDDTREVVESYRGKLNIIYYFQEDKGFRVALARNEGIKRAKGDVLIFIDTGIVVGNTFVREHFNTHNANNTQEKYAVIGYVYGFSYEHKEGDSTPEFIDFNRPNQMIQKLKQSDYYCDMRELVYSRINDDLNSIPVPWMLFYTNNVSVKKEELIKAGCFDEDFVRWGVEDVECAYRLYKNKLKFKISREACGVHYPHERHTESNHISGKMNMRLFYSKHQDDVVELYSTCSTFAFIDDYMNYLKHREQLKEGPQFSSLLSEDAVRFLSEEISPEKNIVFGCQDGFLLDVFKSAAATESDTDLLLKAKESHSDINIHRCLGIRTPFKTKEFNASIIAGTGIVLTEEFLNLQVFEAIRVSKKVYWLKVQNCPDMTEYEYTEVKDLGNGVVLCKIGNKKPEN</sequence>
<dbReference type="SUPFAM" id="SSF53448">
    <property type="entry name" value="Nucleotide-diphospho-sugar transferases"/>
    <property type="match status" value="1"/>
</dbReference>
<accession>A0A4U7JKB2</accession>
<evidence type="ECO:0000259" key="2">
    <source>
        <dbReference type="Pfam" id="PF00535"/>
    </source>
</evidence>
<proteinExistence type="predicted"/>
<feature type="domain" description="Galactosyltransferase C-terminal" evidence="3">
    <location>
        <begin position="181"/>
        <end position="231"/>
    </location>
</feature>
<dbReference type="InterPro" id="IPR001173">
    <property type="entry name" value="Glyco_trans_2-like"/>
</dbReference>
<evidence type="ECO:0000313" key="5">
    <source>
        <dbReference type="Proteomes" id="UP000306409"/>
    </source>
</evidence>
<dbReference type="InterPro" id="IPR050834">
    <property type="entry name" value="Glycosyltransf_2"/>
</dbReference>
<dbReference type="AlphaFoldDB" id="A0A4U7JKB2"/>
<dbReference type="KEGG" id="rher:EHE19_017925"/>
<dbReference type="Pfam" id="PF00535">
    <property type="entry name" value="Glycos_transf_2"/>
    <property type="match status" value="1"/>
</dbReference>
<dbReference type="Proteomes" id="UP000306409">
    <property type="component" value="Chromosome"/>
</dbReference>
<gene>
    <name evidence="4" type="ORF">EHE19_017925</name>
</gene>
<reference evidence="4 5" key="1">
    <citation type="submission" date="2020-09" db="EMBL/GenBank/DDBJ databases">
        <title>Characterization and genome sequencing of Ruminiclostridium sp. nov. MA18.</title>
        <authorList>
            <person name="Rettenmaier R."/>
            <person name="Kowollik M.-L."/>
            <person name="Liebl W."/>
            <person name="Zverlov V."/>
        </authorList>
    </citation>
    <scope>NUCLEOTIDE SEQUENCE [LARGE SCALE GENOMIC DNA]</scope>
    <source>
        <strain evidence="4 5">MA18</strain>
    </source>
</reference>
<keyword evidence="1 4" id="KW-0808">Transferase</keyword>
<keyword evidence="5" id="KW-1185">Reference proteome</keyword>
<feature type="domain" description="Glycosyltransferase 2-like" evidence="2">
    <location>
        <begin position="4"/>
        <end position="106"/>
    </location>
</feature>
<evidence type="ECO:0000256" key="1">
    <source>
        <dbReference type="ARBA" id="ARBA00022679"/>
    </source>
</evidence>
<dbReference type="PANTHER" id="PTHR43685">
    <property type="entry name" value="GLYCOSYLTRANSFERASE"/>
    <property type="match status" value="1"/>
</dbReference>
<name>A0A4U7JKB2_9FIRM</name>
<dbReference type="OrthoDB" id="9812302at2"/>
<protein>
    <submittedName>
        <fullName evidence="4">Glycosyltransferase</fullName>
    </submittedName>
</protein>
<dbReference type="Pfam" id="PF02709">
    <property type="entry name" value="Glyco_transf_7C"/>
    <property type="match status" value="1"/>
</dbReference>
<dbReference type="Gene3D" id="3.90.550.10">
    <property type="entry name" value="Spore Coat Polysaccharide Biosynthesis Protein SpsA, Chain A"/>
    <property type="match status" value="1"/>
</dbReference>
<evidence type="ECO:0000259" key="3">
    <source>
        <dbReference type="Pfam" id="PF02709"/>
    </source>
</evidence>
<organism evidence="4 5">
    <name type="scientific">Ruminiclostridium herbifermentans</name>
    <dbReference type="NCBI Taxonomy" id="2488810"/>
    <lineage>
        <taxon>Bacteria</taxon>
        <taxon>Bacillati</taxon>
        <taxon>Bacillota</taxon>
        <taxon>Clostridia</taxon>
        <taxon>Eubacteriales</taxon>
        <taxon>Oscillospiraceae</taxon>
        <taxon>Ruminiclostridium</taxon>
    </lineage>
</organism>
<evidence type="ECO:0000313" key="4">
    <source>
        <dbReference type="EMBL" id="QNU66697.1"/>
    </source>
</evidence>
<dbReference type="InterPro" id="IPR027791">
    <property type="entry name" value="Galactosyl_T_C"/>
</dbReference>
<dbReference type="RefSeq" id="WP_137697462.1">
    <property type="nucleotide sequence ID" value="NZ_CP061336.1"/>
</dbReference>
<dbReference type="InterPro" id="IPR029044">
    <property type="entry name" value="Nucleotide-diphossugar_trans"/>
</dbReference>
<dbReference type="PANTHER" id="PTHR43685:SF3">
    <property type="entry name" value="SLR2126 PROTEIN"/>
    <property type="match status" value="1"/>
</dbReference>